<name>A0A0D3JN11_EMIH1</name>
<dbReference type="NCBIfam" id="TIGR01744">
    <property type="entry name" value="XPRTase"/>
    <property type="match status" value="1"/>
</dbReference>
<organism evidence="6 7">
    <name type="scientific">Emiliania huxleyi (strain CCMP1516)</name>
    <dbReference type="NCBI Taxonomy" id="280463"/>
    <lineage>
        <taxon>Eukaryota</taxon>
        <taxon>Haptista</taxon>
        <taxon>Haptophyta</taxon>
        <taxon>Prymnesiophyceae</taxon>
        <taxon>Isochrysidales</taxon>
        <taxon>Noelaerhabdaceae</taxon>
        <taxon>Emiliania</taxon>
    </lineage>
</organism>
<dbReference type="GeneID" id="17270441"/>
<evidence type="ECO:0000313" key="7">
    <source>
        <dbReference type="Proteomes" id="UP000013827"/>
    </source>
</evidence>
<evidence type="ECO:0000256" key="1">
    <source>
        <dbReference type="ARBA" id="ARBA00022490"/>
    </source>
</evidence>
<keyword evidence="7" id="KW-1185">Reference proteome</keyword>
<reference evidence="7" key="1">
    <citation type="journal article" date="2013" name="Nature">
        <title>Pan genome of the phytoplankton Emiliania underpins its global distribution.</title>
        <authorList>
            <person name="Read B.A."/>
            <person name="Kegel J."/>
            <person name="Klute M.J."/>
            <person name="Kuo A."/>
            <person name="Lefebvre S.C."/>
            <person name="Maumus F."/>
            <person name="Mayer C."/>
            <person name="Miller J."/>
            <person name="Monier A."/>
            <person name="Salamov A."/>
            <person name="Young J."/>
            <person name="Aguilar M."/>
            <person name="Claverie J.M."/>
            <person name="Frickenhaus S."/>
            <person name="Gonzalez K."/>
            <person name="Herman E.K."/>
            <person name="Lin Y.C."/>
            <person name="Napier J."/>
            <person name="Ogata H."/>
            <person name="Sarno A.F."/>
            <person name="Shmutz J."/>
            <person name="Schroeder D."/>
            <person name="de Vargas C."/>
            <person name="Verret F."/>
            <person name="von Dassow P."/>
            <person name="Valentin K."/>
            <person name="Van de Peer Y."/>
            <person name="Wheeler G."/>
            <person name="Dacks J.B."/>
            <person name="Delwiche C.F."/>
            <person name="Dyhrman S.T."/>
            <person name="Glockner G."/>
            <person name="John U."/>
            <person name="Richards T."/>
            <person name="Worden A.Z."/>
            <person name="Zhang X."/>
            <person name="Grigoriev I.V."/>
            <person name="Allen A.E."/>
            <person name="Bidle K."/>
            <person name="Borodovsky M."/>
            <person name="Bowler C."/>
            <person name="Brownlee C."/>
            <person name="Cock J.M."/>
            <person name="Elias M."/>
            <person name="Gladyshev V.N."/>
            <person name="Groth M."/>
            <person name="Guda C."/>
            <person name="Hadaegh A."/>
            <person name="Iglesias-Rodriguez M.D."/>
            <person name="Jenkins J."/>
            <person name="Jones B.M."/>
            <person name="Lawson T."/>
            <person name="Leese F."/>
            <person name="Lindquist E."/>
            <person name="Lobanov A."/>
            <person name="Lomsadze A."/>
            <person name="Malik S.B."/>
            <person name="Marsh M.E."/>
            <person name="Mackinder L."/>
            <person name="Mock T."/>
            <person name="Mueller-Roeber B."/>
            <person name="Pagarete A."/>
            <person name="Parker M."/>
            <person name="Probert I."/>
            <person name="Quesneville H."/>
            <person name="Raines C."/>
            <person name="Rensing S.A."/>
            <person name="Riano-Pachon D.M."/>
            <person name="Richier S."/>
            <person name="Rokitta S."/>
            <person name="Shiraiwa Y."/>
            <person name="Soanes D.M."/>
            <person name="van der Giezen M."/>
            <person name="Wahlund T.M."/>
            <person name="Williams B."/>
            <person name="Wilson W."/>
            <person name="Wolfe G."/>
            <person name="Wurch L.L."/>
        </authorList>
    </citation>
    <scope>NUCLEOTIDE SEQUENCE</scope>
</reference>
<sequence>MPVAFAAQEHATIAQTSAHNALFVKVSEALGLEFVGNAAFDEFYEMQVQERHGTRRKKTAGQTLLKERLLREATVLDADILKVSSFVNHMVDVEMMEACGEELAERLEKQQPTKVLTVEATGLLPAMFVAKALSLPCVFARKQRQISISDSYQTSYKSTVASTPQDLYVSTEYLNPSDRVLIIDDFLAGGRTADALVRLCKMANANVVGGGFLIEKAADAGRAFLSGYQIPLESIALVEVKDGTIHVIEQDSREAPAQLQSEVAAVARNFDDSPPDDDDDGLVRLSV</sequence>
<dbReference type="GO" id="GO:0046110">
    <property type="term" value="P:xanthine metabolic process"/>
    <property type="evidence" value="ECO:0007669"/>
    <property type="project" value="InterPro"/>
</dbReference>
<evidence type="ECO:0000256" key="4">
    <source>
        <dbReference type="ARBA" id="ARBA00022726"/>
    </source>
</evidence>
<dbReference type="Pfam" id="PF00156">
    <property type="entry name" value="Pribosyltran"/>
    <property type="match status" value="1"/>
</dbReference>
<dbReference type="InterPro" id="IPR050118">
    <property type="entry name" value="Pur/Pyrimidine_PRTase"/>
</dbReference>
<dbReference type="AlphaFoldDB" id="A0A0D3JN11"/>
<dbReference type="STRING" id="2903.R1EPJ4"/>
<dbReference type="PANTHER" id="PTHR43864:SF1">
    <property type="entry name" value="XANTHINE PHOSPHORIBOSYLTRANSFERASE"/>
    <property type="match status" value="1"/>
</dbReference>
<keyword evidence="3" id="KW-0808">Transferase</keyword>
<dbReference type="HOGENOM" id="CLU_1071499_0_0_1"/>
<dbReference type="PaxDb" id="2903-EOD24896"/>
<dbReference type="Gene3D" id="3.40.50.2020">
    <property type="match status" value="1"/>
</dbReference>
<dbReference type="eggNOG" id="ENOG502S277">
    <property type="taxonomic scope" value="Eukaryota"/>
</dbReference>
<dbReference type="PANTHER" id="PTHR43864">
    <property type="entry name" value="HYPOXANTHINE/GUANINE PHOSPHORIBOSYLTRANSFERASE"/>
    <property type="match status" value="1"/>
</dbReference>
<keyword evidence="4" id="KW-0660">Purine salvage</keyword>
<feature type="domain" description="Phosphoribosyltransferase" evidence="5">
    <location>
        <begin position="98"/>
        <end position="220"/>
    </location>
</feature>
<dbReference type="GO" id="GO:0016763">
    <property type="term" value="F:pentosyltransferase activity"/>
    <property type="evidence" value="ECO:0007669"/>
    <property type="project" value="InterPro"/>
</dbReference>
<dbReference type="CDD" id="cd06223">
    <property type="entry name" value="PRTases_typeI"/>
    <property type="match status" value="1"/>
</dbReference>
<keyword evidence="2" id="KW-0328">Glycosyltransferase</keyword>
<dbReference type="InterPro" id="IPR010079">
    <property type="entry name" value="Xanthine_PRibTrfase"/>
</dbReference>
<dbReference type="GO" id="GO:0006166">
    <property type="term" value="P:purine ribonucleoside salvage"/>
    <property type="evidence" value="ECO:0007669"/>
    <property type="project" value="UniProtKB-KW"/>
</dbReference>
<reference evidence="6" key="2">
    <citation type="submission" date="2024-10" db="UniProtKB">
        <authorList>
            <consortium name="EnsemblProtists"/>
        </authorList>
    </citation>
    <scope>IDENTIFICATION</scope>
</reference>
<protein>
    <recommendedName>
        <fullName evidence="5">Phosphoribosyltransferase domain-containing protein</fullName>
    </recommendedName>
</protein>
<proteinExistence type="predicted"/>
<evidence type="ECO:0000256" key="2">
    <source>
        <dbReference type="ARBA" id="ARBA00022676"/>
    </source>
</evidence>
<dbReference type="SUPFAM" id="SSF53271">
    <property type="entry name" value="PRTase-like"/>
    <property type="match status" value="1"/>
</dbReference>
<evidence type="ECO:0000313" key="6">
    <source>
        <dbReference type="EnsemblProtists" id="EOD24896"/>
    </source>
</evidence>
<evidence type="ECO:0000259" key="5">
    <source>
        <dbReference type="Pfam" id="PF00156"/>
    </source>
</evidence>
<dbReference type="Proteomes" id="UP000013827">
    <property type="component" value="Unassembled WGS sequence"/>
</dbReference>
<dbReference type="InterPro" id="IPR000836">
    <property type="entry name" value="PRTase_dom"/>
</dbReference>
<dbReference type="RefSeq" id="XP_005777325.1">
    <property type="nucleotide sequence ID" value="XM_005777268.1"/>
</dbReference>
<keyword evidence="1" id="KW-0963">Cytoplasm</keyword>
<accession>A0A0D3JN11</accession>
<dbReference type="KEGG" id="ehx:EMIHUDRAFT_79644"/>
<evidence type="ECO:0000256" key="3">
    <source>
        <dbReference type="ARBA" id="ARBA00022679"/>
    </source>
</evidence>
<dbReference type="EnsemblProtists" id="EOD24896">
    <property type="protein sequence ID" value="EOD24896"/>
    <property type="gene ID" value="EMIHUDRAFT_79644"/>
</dbReference>
<dbReference type="InterPro" id="IPR029057">
    <property type="entry name" value="PRTase-like"/>
</dbReference>